<feature type="compositionally biased region" description="Basic and acidic residues" evidence="1">
    <location>
        <begin position="376"/>
        <end position="389"/>
    </location>
</feature>
<feature type="compositionally biased region" description="Acidic residues" evidence="1">
    <location>
        <begin position="193"/>
        <end position="205"/>
    </location>
</feature>
<dbReference type="PANTHER" id="PTHR15410:SF2">
    <property type="entry name" value="HIRA-INTERACTING PROTEIN 3"/>
    <property type="match status" value="1"/>
</dbReference>
<feature type="region of interest" description="Disordered" evidence="1">
    <location>
        <begin position="468"/>
        <end position="487"/>
    </location>
</feature>
<proteinExistence type="predicted"/>
<feature type="compositionally biased region" description="Acidic residues" evidence="1">
    <location>
        <begin position="125"/>
        <end position="139"/>
    </location>
</feature>
<evidence type="ECO:0000313" key="2">
    <source>
        <dbReference type="EMBL" id="KAL0639734.1"/>
    </source>
</evidence>
<dbReference type="Proteomes" id="UP001447188">
    <property type="component" value="Unassembled WGS sequence"/>
</dbReference>
<accession>A0ABR3GUZ2</accession>
<evidence type="ECO:0008006" key="4">
    <source>
        <dbReference type="Google" id="ProtNLM"/>
    </source>
</evidence>
<reference evidence="2 3" key="1">
    <citation type="submission" date="2024-02" db="EMBL/GenBank/DDBJ databases">
        <title>Discinaceae phylogenomics.</title>
        <authorList>
            <person name="Dirks A.C."/>
            <person name="James T.Y."/>
        </authorList>
    </citation>
    <scope>NUCLEOTIDE SEQUENCE [LARGE SCALE GENOMIC DNA]</scope>
    <source>
        <strain evidence="2 3">ACD0624</strain>
    </source>
</reference>
<dbReference type="EMBL" id="JBBBZM010000009">
    <property type="protein sequence ID" value="KAL0639734.1"/>
    <property type="molecule type" value="Genomic_DNA"/>
</dbReference>
<evidence type="ECO:0000256" key="1">
    <source>
        <dbReference type="SAM" id="MobiDB-lite"/>
    </source>
</evidence>
<evidence type="ECO:0000313" key="3">
    <source>
        <dbReference type="Proteomes" id="UP001447188"/>
    </source>
</evidence>
<keyword evidence="3" id="KW-1185">Reference proteome</keyword>
<dbReference type="InterPro" id="IPR037647">
    <property type="entry name" value="HIRIP3"/>
</dbReference>
<feature type="compositionally biased region" description="Polar residues" evidence="1">
    <location>
        <begin position="10"/>
        <end position="19"/>
    </location>
</feature>
<feature type="compositionally biased region" description="Basic residues" evidence="1">
    <location>
        <begin position="227"/>
        <end position="236"/>
    </location>
</feature>
<feature type="compositionally biased region" description="Basic residues" evidence="1">
    <location>
        <begin position="93"/>
        <end position="116"/>
    </location>
</feature>
<feature type="compositionally biased region" description="Basic and acidic residues" evidence="1">
    <location>
        <begin position="303"/>
        <end position="312"/>
    </location>
</feature>
<organism evidence="2 3">
    <name type="scientific">Discina gigas</name>
    <dbReference type="NCBI Taxonomy" id="1032678"/>
    <lineage>
        <taxon>Eukaryota</taxon>
        <taxon>Fungi</taxon>
        <taxon>Dikarya</taxon>
        <taxon>Ascomycota</taxon>
        <taxon>Pezizomycotina</taxon>
        <taxon>Pezizomycetes</taxon>
        <taxon>Pezizales</taxon>
        <taxon>Discinaceae</taxon>
        <taxon>Discina</taxon>
    </lineage>
</organism>
<feature type="region of interest" description="Disordered" evidence="1">
    <location>
        <begin position="1"/>
        <end position="20"/>
    </location>
</feature>
<dbReference type="PANTHER" id="PTHR15410">
    <property type="entry name" value="HIRA-INTERACTING PROTEIN 3"/>
    <property type="match status" value="1"/>
</dbReference>
<protein>
    <recommendedName>
        <fullName evidence="4">Transcriptional regulator</fullName>
    </recommendedName>
</protein>
<gene>
    <name evidence="2" type="ORF">Q9L58_001301</name>
</gene>
<feature type="region of interest" description="Disordered" evidence="1">
    <location>
        <begin position="82"/>
        <end position="389"/>
    </location>
</feature>
<comment type="caution">
    <text evidence="2">The sequence shown here is derived from an EMBL/GenBank/DDBJ whole genome shotgun (WGS) entry which is preliminary data.</text>
</comment>
<sequence length="515" mass="55355">MSSDGDETHTASTAPTANPEQIAAALRSAVRKQFKLNGSIIPSAMRARVEEELGLTEGFFRSDPHWKAGYKEIITSEFTALTDAAEEEEAPSTKKKPAKKPAAKKPAAKPRAKKAAPKPAKTEPVSDEDVAIDEEDEDEAPKKPAGRRGKATPKTATPRGKAKSTVQENEGASVKEADPVPVPVLVPVPAAAPDDDDSELSELEDEPPKKPAKRARATSNASSPKKPTLKRSKVKPTVKEESDAEEAVPPPPAAVAAPAAVDSDSELSELDEPPKKSSGKRSLGASAKTTSPKKKAKVTPKASPKDEIKPEVVEELGEQEERPSAPAADDAGSDSEMSVVLDPTPKKGRSNTIGKISAPKKTKSPKAPAGRKSKSKKADSKESIPLDREQEQLKSLKAWLLKCGIRKVWSRELAKFDTPHAQIAHLKSLLTEIGMTGRLSAEKAKKIKEERELRAEVEAVQLGAGEWGREEDHSVGKRKVSTRSMRTAPVAEVVEKKEIRGIEEFAFLDDQSESD</sequence>
<name>A0ABR3GUZ2_9PEZI</name>
<feature type="compositionally biased region" description="Basic residues" evidence="1">
    <location>
        <begin position="358"/>
        <end position="375"/>
    </location>
</feature>